<sequence>MDGRMKKFRQLSLERAKVWMEKSPKYVRSRKVPVVYYSAHFIEVLLSSLEGLYLRGTVKRTIVHHLWKI</sequence>
<protein>
    <submittedName>
        <fullName evidence="1">Uncharacterized protein</fullName>
    </submittedName>
</protein>
<name>A0AAD3TGS6_NEPGR</name>
<keyword evidence="2" id="KW-1185">Reference proteome</keyword>
<dbReference type="AlphaFoldDB" id="A0AAD3TGS6"/>
<organism evidence="1 2">
    <name type="scientific">Nepenthes gracilis</name>
    <name type="common">Slender pitcher plant</name>
    <dbReference type="NCBI Taxonomy" id="150966"/>
    <lineage>
        <taxon>Eukaryota</taxon>
        <taxon>Viridiplantae</taxon>
        <taxon>Streptophyta</taxon>
        <taxon>Embryophyta</taxon>
        <taxon>Tracheophyta</taxon>
        <taxon>Spermatophyta</taxon>
        <taxon>Magnoliopsida</taxon>
        <taxon>eudicotyledons</taxon>
        <taxon>Gunneridae</taxon>
        <taxon>Pentapetalae</taxon>
        <taxon>Caryophyllales</taxon>
        <taxon>Nepenthaceae</taxon>
        <taxon>Nepenthes</taxon>
    </lineage>
</organism>
<accession>A0AAD3TGS6</accession>
<reference evidence="1" key="1">
    <citation type="submission" date="2023-05" db="EMBL/GenBank/DDBJ databases">
        <title>Nepenthes gracilis genome sequencing.</title>
        <authorList>
            <person name="Fukushima K."/>
        </authorList>
    </citation>
    <scope>NUCLEOTIDE SEQUENCE</scope>
    <source>
        <strain evidence="1">SING2019-196</strain>
    </source>
</reference>
<proteinExistence type="predicted"/>
<evidence type="ECO:0000313" key="1">
    <source>
        <dbReference type="EMBL" id="GMH29197.1"/>
    </source>
</evidence>
<evidence type="ECO:0000313" key="2">
    <source>
        <dbReference type="Proteomes" id="UP001279734"/>
    </source>
</evidence>
<dbReference type="EMBL" id="BSYO01000036">
    <property type="protein sequence ID" value="GMH29197.1"/>
    <property type="molecule type" value="Genomic_DNA"/>
</dbReference>
<dbReference type="Proteomes" id="UP001279734">
    <property type="component" value="Unassembled WGS sequence"/>
</dbReference>
<comment type="caution">
    <text evidence="1">The sequence shown here is derived from an EMBL/GenBank/DDBJ whole genome shotgun (WGS) entry which is preliminary data.</text>
</comment>
<gene>
    <name evidence="1" type="ORF">Nepgr_031040</name>
</gene>